<keyword evidence="8" id="KW-0963">Cytoplasm</keyword>
<dbReference type="Gene3D" id="3.90.470.20">
    <property type="entry name" value="4'-phosphopantetheinyl transferase domain"/>
    <property type="match status" value="1"/>
</dbReference>
<keyword evidence="6 8" id="KW-0443">Lipid metabolism</keyword>
<comment type="similarity">
    <text evidence="8">Belongs to the P-Pant transferase superfamily. AcpS family.</text>
</comment>
<dbReference type="InterPro" id="IPR037143">
    <property type="entry name" value="4-PPantetheinyl_Trfase_dom_sf"/>
</dbReference>
<dbReference type="GO" id="GO:0005737">
    <property type="term" value="C:cytoplasm"/>
    <property type="evidence" value="ECO:0007669"/>
    <property type="project" value="UniProtKB-SubCell"/>
</dbReference>
<keyword evidence="7 8" id="KW-0275">Fatty acid biosynthesis</keyword>
<dbReference type="GO" id="GO:0000287">
    <property type="term" value="F:magnesium ion binding"/>
    <property type="evidence" value="ECO:0007669"/>
    <property type="project" value="UniProtKB-UniRule"/>
</dbReference>
<feature type="binding site" evidence="8">
    <location>
        <position position="57"/>
    </location>
    <ligand>
        <name>Mg(2+)</name>
        <dbReference type="ChEBI" id="CHEBI:18420"/>
    </ligand>
</feature>
<comment type="subcellular location">
    <subcellularLocation>
        <location evidence="8">Cytoplasm</location>
    </subcellularLocation>
</comment>
<dbReference type="Pfam" id="PF01648">
    <property type="entry name" value="ACPS"/>
    <property type="match status" value="1"/>
</dbReference>
<reference evidence="10" key="1">
    <citation type="journal article" date="2018" name="Chem. Sci.">
        <title>Self-resistance guided genome mining uncovers new topoisomerase inhibitors from myxobacteria.</title>
        <authorList>
            <person name="Panter F."/>
            <person name="Krug D."/>
            <person name="Baumann S."/>
            <person name="Muller R."/>
        </authorList>
    </citation>
    <scope>NUCLEOTIDE SEQUENCE</scope>
    <source>
        <strain evidence="10">And48</strain>
    </source>
</reference>
<evidence type="ECO:0000259" key="9">
    <source>
        <dbReference type="Pfam" id="PF01648"/>
    </source>
</evidence>
<comment type="function">
    <text evidence="8">Transfers the 4'-phosphopantetheine moiety from coenzyme A to a Ser of acyl-carrier-protein.</text>
</comment>
<keyword evidence="4 8" id="KW-0276">Fatty acid metabolism</keyword>
<dbReference type="HAMAP" id="MF_00101">
    <property type="entry name" value="AcpS"/>
    <property type="match status" value="1"/>
</dbReference>
<evidence type="ECO:0000256" key="6">
    <source>
        <dbReference type="ARBA" id="ARBA00023098"/>
    </source>
</evidence>
<evidence type="ECO:0000313" key="12">
    <source>
        <dbReference type="Proteomes" id="UP000518300"/>
    </source>
</evidence>
<dbReference type="AlphaFoldDB" id="A0A346D7B5"/>
<dbReference type="InterPro" id="IPR002582">
    <property type="entry name" value="ACPS"/>
</dbReference>
<sequence length="123" mass="13339">MIIGLGTDLCGIERIAGMMARTEGRFEARVFTEAERAYCQARGEPAQHFAARFAAKEAVLKALGAPEGLSWHELEVFHTPEGRPALRLRGAAKEAAERLGVQRLHLTLTHSEGMAVATVIAES</sequence>
<reference evidence="11 12" key="2">
    <citation type="submission" date="2020-04" db="EMBL/GenBank/DDBJ databases">
        <title>Draft genome of Pyxidicoccus fallax type strain.</title>
        <authorList>
            <person name="Whitworth D.E."/>
        </authorList>
    </citation>
    <scope>NUCLEOTIDE SEQUENCE [LARGE SCALE GENOMIC DNA]</scope>
    <source>
        <strain evidence="11 12">DSM 14698</strain>
    </source>
</reference>
<evidence type="ECO:0000256" key="2">
    <source>
        <dbReference type="ARBA" id="ARBA00022679"/>
    </source>
</evidence>
<keyword evidence="12" id="KW-1185">Reference proteome</keyword>
<evidence type="ECO:0000256" key="4">
    <source>
        <dbReference type="ARBA" id="ARBA00022832"/>
    </source>
</evidence>
<evidence type="ECO:0000256" key="7">
    <source>
        <dbReference type="ARBA" id="ARBA00023160"/>
    </source>
</evidence>
<dbReference type="RefSeq" id="WP_169347316.1">
    <property type="nucleotide sequence ID" value="NZ_JABBJJ010000119.1"/>
</dbReference>
<dbReference type="GO" id="GO:0008897">
    <property type="term" value="F:holo-[acyl-carrier-protein] synthase activity"/>
    <property type="evidence" value="ECO:0007669"/>
    <property type="project" value="UniProtKB-UniRule"/>
</dbReference>
<evidence type="ECO:0000256" key="1">
    <source>
        <dbReference type="ARBA" id="ARBA00022516"/>
    </source>
</evidence>
<dbReference type="EMBL" id="MH048639">
    <property type="protein sequence ID" value="AXM42930.1"/>
    <property type="molecule type" value="Genomic_DNA"/>
</dbReference>
<feature type="domain" description="4'-phosphopantetheinyl transferase" evidence="9">
    <location>
        <begin position="4"/>
        <end position="103"/>
    </location>
</feature>
<protein>
    <recommendedName>
        <fullName evidence="8">Holo-[acyl-carrier-protein] synthase</fullName>
        <shortName evidence="8">Holo-ACP synthase</shortName>
        <ecNumber evidence="8">2.7.8.7</ecNumber>
    </recommendedName>
    <alternativeName>
        <fullName evidence="8">4'-phosphopantetheinyl transferase AcpS</fullName>
    </alternativeName>
</protein>
<gene>
    <name evidence="10" type="primary">pcyH</name>
    <name evidence="8" type="synonym">acpS</name>
    <name evidence="11" type="ORF">HG543_24740</name>
</gene>
<proteinExistence type="inferred from homology"/>
<evidence type="ECO:0000256" key="8">
    <source>
        <dbReference type="HAMAP-Rule" id="MF_00101"/>
    </source>
</evidence>
<dbReference type="SUPFAM" id="SSF56214">
    <property type="entry name" value="4'-phosphopantetheinyl transferase"/>
    <property type="match status" value="1"/>
</dbReference>
<dbReference type="EMBL" id="JABBJJ010000119">
    <property type="protein sequence ID" value="NMO18041.1"/>
    <property type="molecule type" value="Genomic_DNA"/>
</dbReference>
<dbReference type="EC" id="2.7.8.7" evidence="8"/>
<dbReference type="InterPro" id="IPR008278">
    <property type="entry name" value="4-PPantetheinyl_Trfase_dom"/>
</dbReference>
<organism evidence="10">
    <name type="scientific">Pyxidicoccus fallax</name>
    <dbReference type="NCBI Taxonomy" id="394095"/>
    <lineage>
        <taxon>Bacteria</taxon>
        <taxon>Pseudomonadati</taxon>
        <taxon>Myxococcota</taxon>
        <taxon>Myxococcia</taxon>
        <taxon>Myxococcales</taxon>
        <taxon>Cystobacterineae</taxon>
        <taxon>Myxococcaceae</taxon>
        <taxon>Pyxidicoccus</taxon>
    </lineage>
</organism>
<comment type="catalytic activity">
    <reaction evidence="8">
        <text>apo-[ACP] + CoA = holo-[ACP] + adenosine 3',5'-bisphosphate + H(+)</text>
        <dbReference type="Rhea" id="RHEA:12068"/>
        <dbReference type="Rhea" id="RHEA-COMP:9685"/>
        <dbReference type="Rhea" id="RHEA-COMP:9690"/>
        <dbReference type="ChEBI" id="CHEBI:15378"/>
        <dbReference type="ChEBI" id="CHEBI:29999"/>
        <dbReference type="ChEBI" id="CHEBI:57287"/>
        <dbReference type="ChEBI" id="CHEBI:58343"/>
        <dbReference type="ChEBI" id="CHEBI:64479"/>
        <dbReference type="EC" id="2.7.8.7"/>
    </reaction>
</comment>
<dbReference type="NCBIfam" id="TIGR00556">
    <property type="entry name" value="pantethn_trn"/>
    <property type="match status" value="1"/>
</dbReference>
<name>A0A346D7B5_9BACT</name>
<comment type="cofactor">
    <cofactor evidence="8">
        <name>Mg(2+)</name>
        <dbReference type="ChEBI" id="CHEBI:18420"/>
    </cofactor>
</comment>
<evidence type="ECO:0000256" key="5">
    <source>
        <dbReference type="ARBA" id="ARBA00022842"/>
    </source>
</evidence>
<dbReference type="NCBIfam" id="NF000832">
    <property type="entry name" value="PRK00070.3-2"/>
    <property type="match status" value="1"/>
</dbReference>
<dbReference type="Proteomes" id="UP000518300">
    <property type="component" value="Unassembled WGS sequence"/>
</dbReference>
<keyword evidence="5 8" id="KW-0460">Magnesium</keyword>
<keyword evidence="1 8" id="KW-0444">Lipid biosynthesis</keyword>
<evidence type="ECO:0000313" key="11">
    <source>
        <dbReference type="EMBL" id="NMO18041.1"/>
    </source>
</evidence>
<dbReference type="GO" id="GO:0006633">
    <property type="term" value="P:fatty acid biosynthetic process"/>
    <property type="evidence" value="ECO:0007669"/>
    <property type="project" value="UniProtKB-UniRule"/>
</dbReference>
<evidence type="ECO:0000256" key="3">
    <source>
        <dbReference type="ARBA" id="ARBA00022723"/>
    </source>
</evidence>
<keyword evidence="3 8" id="KW-0479">Metal-binding</keyword>
<keyword evidence="2 8" id="KW-0808">Transferase</keyword>
<dbReference type="InterPro" id="IPR004568">
    <property type="entry name" value="Ppantetheine-prot_Trfase_dom"/>
</dbReference>
<dbReference type="NCBIfam" id="TIGR00516">
    <property type="entry name" value="acpS"/>
    <property type="match status" value="1"/>
</dbReference>
<accession>A0A346D7B5</accession>
<feature type="binding site" evidence="8">
    <location>
        <position position="8"/>
    </location>
    <ligand>
        <name>Mg(2+)</name>
        <dbReference type="ChEBI" id="CHEBI:18420"/>
    </ligand>
</feature>
<evidence type="ECO:0000313" key="10">
    <source>
        <dbReference type="EMBL" id="AXM42930.1"/>
    </source>
</evidence>